<accession>A0A6A4JI97</accession>
<comment type="caution">
    <text evidence="2">The sequence shown here is derived from an EMBL/GenBank/DDBJ whole genome shotgun (WGS) entry which is preliminary data.</text>
</comment>
<dbReference type="EMBL" id="WIXP02000006">
    <property type="protein sequence ID" value="KAF6209894.1"/>
    <property type="molecule type" value="Genomic_DNA"/>
</dbReference>
<feature type="compositionally biased region" description="Basic and acidic residues" evidence="1">
    <location>
        <begin position="98"/>
        <end position="112"/>
    </location>
</feature>
<protein>
    <submittedName>
        <fullName evidence="2">Uncharacterized protein</fullName>
    </submittedName>
</protein>
<dbReference type="Proteomes" id="UP000466442">
    <property type="component" value="Unassembled WGS sequence"/>
</dbReference>
<organism evidence="2 3">
    <name type="scientific">Apolygus lucorum</name>
    <name type="common">Small green plant bug</name>
    <name type="synonym">Lygocoris lucorum</name>
    <dbReference type="NCBI Taxonomy" id="248454"/>
    <lineage>
        <taxon>Eukaryota</taxon>
        <taxon>Metazoa</taxon>
        <taxon>Ecdysozoa</taxon>
        <taxon>Arthropoda</taxon>
        <taxon>Hexapoda</taxon>
        <taxon>Insecta</taxon>
        <taxon>Pterygota</taxon>
        <taxon>Neoptera</taxon>
        <taxon>Paraneoptera</taxon>
        <taxon>Hemiptera</taxon>
        <taxon>Heteroptera</taxon>
        <taxon>Panheteroptera</taxon>
        <taxon>Cimicomorpha</taxon>
        <taxon>Miridae</taxon>
        <taxon>Mirini</taxon>
        <taxon>Apolygus</taxon>
    </lineage>
</organism>
<keyword evidence="3" id="KW-1185">Reference proteome</keyword>
<evidence type="ECO:0000313" key="3">
    <source>
        <dbReference type="Proteomes" id="UP000466442"/>
    </source>
</evidence>
<reference evidence="2" key="1">
    <citation type="journal article" date="2021" name="Mol. Ecol. Resour.">
        <title>Apolygus lucorum genome provides insights into omnivorousness and mesophyll feeding.</title>
        <authorList>
            <person name="Liu Y."/>
            <person name="Liu H."/>
            <person name="Wang H."/>
            <person name="Huang T."/>
            <person name="Liu B."/>
            <person name="Yang B."/>
            <person name="Yin L."/>
            <person name="Li B."/>
            <person name="Zhang Y."/>
            <person name="Zhang S."/>
            <person name="Jiang F."/>
            <person name="Zhang X."/>
            <person name="Ren Y."/>
            <person name="Wang B."/>
            <person name="Wang S."/>
            <person name="Lu Y."/>
            <person name="Wu K."/>
            <person name="Fan W."/>
            <person name="Wang G."/>
        </authorList>
    </citation>
    <scope>NUCLEOTIDE SEQUENCE</scope>
    <source>
        <strain evidence="2">12Hb</strain>
    </source>
</reference>
<evidence type="ECO:0000313" key="2">
    <source>
        <dbReference type="EMBL" id="KAF6209894.1"/>
    </source>
</evidence>
<gene>
    <name evidence="2" type="ORF">GE061_015648</name>
</gene>
<proteinExistence type="predicted"/>
<dbReference type="AlphaFoldDB" id="A0A6A4JI97"/>
<evidence type="ECO:0000256" key="1">
    <source>
        <dbReference type="SAM" id="MobiDB-lite"/>
    </source>
</evidence>
<sequence>MVIPNIIQLSRAEEVPPFPDGQIIDSTQLDPFPAVKYHVRGYHSQKWKNILLQPGKDPNLIPRVIPGQEDKAEIPVYEPGTEERKKRGFQEGIFELNNRSKDTRSPEPLDMI</sequence>
<feature type="region of interest" description="Disordered" evidence="1">
    <location>
        <begin position="79"/>
        <end position="112"/>
    </location>
</feature>
<name>A0A6A4JI97_APOLU</name>